<feature type="region of interest" description="Disordered" evidence="1">
    <location>
        <begin position="181"/>
        <end position="211"/>
    </location>
</feature>
<feature type="compositionally biased region" description="Basic and acidic residues" evidence="1">
    <location>
        <begin position="384"/>
        <end position="395"/>
    </location>
</feature>
<feature type="region of interest" description="Disordered" evidence="1">
    <location>
        <begin position="361"/>
        <end position="395"/>
    </location>
</feature>
<gene>
    <name evidence="2" type="ORF">B296_00007278</name>
</gene>
<feature type="compositionally biased region" description="Basic and acidic residues" evidence="1">
    <location>
        <begin position="181"/>
        <end position="201"/>
    </location>
</feature>
<feature type="region of interest" description="Disordered" evidence="1">
    <location>
        <begin position="32"/>
        <end position="74"/>
    </location>
</feature>
<dbReference type="Gene3D" id="3.30.530.20">
    <property type="match status" value="1"/>
</dbReference>
<dbReference type="Proteomes" id="UP000287651">
    <property type="component" value="Unassembled WGS sequence"/>
</dbReference>
<dbReference type="InterPro" id="IPR023393">
    <property type="entry name" value="START-like_dom_sf"/>
</dbReference>
<dbReference type="PANTHER" id="PTHR34060">
    <property type="entry name" value="POLYKETIDE CYCLASE / DEHYDRASE AND LIPID TRANSPORT PROTEIN"/>
    <property type="match status" value="1"/>
</dbReference>
<feature type="compositionally biased region" description="Basic and acidic residues" evidence="1">
    <location>
        <begin position="361"/>
        <end position="373"/>
    </location>
</feature>
<evidence type="ECO:0000313" key="2">
    <source>
        <dbReference type="EMBL" id="RRT72311.1"/>
    </source>
</evidence>
<comment type="caution">
    <text evidence="2">The sequence shown here is derived from an EMBL/GenBank/DDBJ whole genome shotgun (WGS) entry which is preliminary data.</text>
</comment>
<sequence length="395" mass="44469">MRATASVGRLPSPPLSAGRNLVLLRPRPTSLPDPRVFASRSLAGTDPSPKNHPHRDRAHGWKRKEQGVGRGERGGAEEVHCEVDVVSWRERRVRAWILVNADVESVWSVLTDYERLADFVPNLVYRIVPNLAISKILSRDNNKVRVLQISLFQVIYEDLPSNLCSIRDAIEDRVGIKNDQHDYSDEHVGSNCDPLHDDKSGQNEPAPNGNAVCTIRQRPKVPGLQRDVEVLKAELTAFISKYGQGGFMPMRKQLRLHGRVDIEKAITRMGGFRRIADLMNLSLAYKHRKPKGYWDNLENLQEEVNGIFHKFFISFKFEEDSDQTCWPSKRAINSSKPSTGITCGSGIAIAIAIAMGTQEARRSEAEVAQEDRSSPPAGTMEEVQQGKHEPRRIWM</sequence>
<evidence type="ECO:0000256" key="1">
    <source>
        <dbReference type="SAM" id="MobiDB-lite"/>
    </source>
</evidence>
<accession>A0A427A808</accession>
<feature type="compositionally biased region" description="Basic and acidic residues" evidence="1">
    <location>
        <begin position="63"/>
        <end position="74"/>
    </location>
</feature>
<protein>
    <submittedName>
        <fullName evidence="2">Uncharacterized protein</fullName>
    </submittedName>
</protein>
<dbReference type="EMBL" id="AMZH03003444">
    <property type="protein sequence ID" value="RRT72311.1"/>
    <property type="molecule type" value="Genomic_DNA"/>
</dbReference>
<dbReference type="GO" id="GO:0042548">
    <property type="term" value="P:regulation of photosynthesis, light reaction"/>
    <property type="evidence" value="ECO:0007669"/>
    <property type="project" value="TreeGrafter"/>
</dbReference>
<dbReference type="SUPFAM" id="SSF55961">
    <property type="entry name" value="Bet v1-like"/>
    <property type="match status" value="1"/>
</dbReference>
<feature type="compositionally biased region" description="Basic residues" evidence="1">
    <location>
        <begin position="51"/>
        <end position="62"/>
    </location>
</feature>
<reference evidence="2 3" key="1">
    <citation type="journal article" date="2014" name="Agronomy (Basel)">
        <title>A Draft Genome Sequence for Ensete ventricosum, the Drought-Tolerant Tree Against Hunger.</title>
        <authorList>
            <person name="Harrison J."/>
            <person name="Moore K.A."/>
            <person name="Paszkiewicz K."/>
            <person name="Jones T."/>
            <person name="Grant M."/>
            <person name="Ambacheew D."/>
            <person name="Muzemil S."/>
            <person name="Studholme D.J."/>
        </authorList>
    </citation>
    <scope>NUCLEOTIDE SEQUENCE [LARGE SCALE GENOMIC DNA]</scope>
</reference>
<organism evidence="2 3">
    <name type="scientific">Ensete ventricosum</name>
    <name type="common">Abyssinian banana</name>
    <name type="synonym">Musa ensete</name>
    <dbReference type="NCBI Taxonomy" id="4639"/>
    <lineage>
        <taxon>Eukaryota</taxon>
        <taxon>Viridiplantae</taxon>
        <taxon>Streptophyta</taxon>
        <taxon>Embryophyta</taxon>
        <taxon>Tracheophyta</taxon>
        <taxon>Spermatophyta</taxon>
        <taxon>Magnoliopsida</taxon>
        <taxon>Liliopsida</taxon>
        <taxon>Zingiberales</taxon>
        <taxon>Musaceae</taxon>
        <taxon>Ensete</taxon>
    </lineage>
</organism>
<proteinExistence type="predicted"/>
<evidence type="ECO:0000313" key="3">
    <source>
        <dbReference type="Proteomes" id="UP000287651"/>
    </source>
</evidence>
<dbReference type="AlphaFoldDB" id="A0A427A808"/>
<dbReference type="PANTHER" id="PTHR34060:SF2">
    <property type="entry name" value="OS03G0837900 PROTEIN"/>
    <property type="match status" value="1"/>
</dbReference>
<name>A0A427A808_ENSVE</name>